<name>A0ABR7QMD5_9FLAO</name>
<protein>
    <submittedName>
        <fullName evidence="3">AGE family epimerase/isomerase</fullName>
    </submittedName>
</protein>
<dbReference type="InterPro" id="IPR034116">
    <property type="entry name" value="AGE_dom"/>
</dbReference>
<reference evidence="3 4" key="1">
    <citation type="submission" date="2020-08" db="EMBL/GenBank/DDBJ databases">
        <title>Arenibacter gaetbuli sp. nov., isolated from a sand dune.</title>
        <authorList>
            <person name="Park S."/>
            <person name="Yoon J.-H."/>
        </authorList>
    </citation>
    <scope>NUCLEOTIDE SEQUENCE [LARGE SCALE GENOMIC DNA]</scope>
    <source>
        <strain evidence="3 4">BSSL-BM3</strain>
    </source>
</reference>
<evidence type="ECO:0000256" key="2">
    <source>
        <dbReference type="ARBA" id="ARBA00023235"/>
    </source>
</evidence>
<proteinExistence type="inferred from homology"/>
<keyword evidence="2" id="KW-0413">Isomerase</keyword>
<dbReference type="Pfam" id="PF07221">
    <property type="entry name" value="GlcNAc_2-epim"/>
    <property type="match status" value="1"/>
</dbReference>
<dbReference type="CDD" id="cd00249">
    <property type="entry name" value="AGE"/>
    <property type="match status" value="1"/>
</dbReference>
<dbReference type="PANTHER" id="PTHR15108">
    <property type="entry name" value="N-ACYLGLUCOSAMINE-2-EPIMERASE"/>
    <property type="match status" value="1"/>
</dbReference>
<evidence type="ECO:0000313" key="3">
    <source>
        <dbReference type="EMBL" id="MBC8768365.1"/>
    </source>
</evidence>
<dbReference type="SUPFAM" id="SSF48208">
    <property type="entry name" value="Six-hairpin glycosidases"/>
    <property type="match status" value="1"/>
</dbReference>
<dbReference type="InterPro" id="IPR012341">
    <property type="entry name" value="6hp_glycosidase-like_sf"/>
</dbReference>
<dbReference type="InterPro" id="IPR010819">
    <property type="entry name" value="AGE/CE"/>
</dbReference>
<organism evidence="3 4">
    <name type="scientific">Arenibacter arenosicollis</name>
    <dbReference type="NCBI Taxonomy" id="2762274"/>
    <lineage>
        <taxon>Bacteria</taxon>
        <taxon>Pseudomonadati</taxon>
        <taxon>Bacteroidota</taxon>
        <taxon>Flavobacteriia</taxon>
        <taxon>Flavobacteriales</taxon>
        <taxon>Flavobacteriaceae</taxon>
        <taxon>Arenibacter</taxon>
    </lineage>
</organism>
<evidence type="ECO:0000313" key="4">
    <source>
        <dbReference type="Proteomes" id="UP000618952"/>
    </source>
</evidence>
<accession>A0ABR7QMD5</accession>
<gene>
    <name evidence="3" type="ORF">H4O18_10200</name>
</gene>
<dbReference type="Gene3D" id="1.50.10.10">
    <property type="match status" value="1"/>
</dbReference>
<dbReference type="RefSeq" id="WP_187584155.1">
    <property type="nucleotide sequence ID" value="NZ_JACLHY010000008.1"/>
</dbReference>
<dbReference type="InterPro" id="IPR008928">
    <property type="entry name" value="6-hairpin_glycosidase_sf"/>
</dbReference>
<dbReference type="EMBL" id="JACLHY010000008">
    <property type="protein sequence ID" value="MBC8768365.1"/>
    <property type="molecule type" value="Genomic_DNA"/>
</dbReference>
<keyword evidence="4" id="KW-1185">Reference proteome</keyword>
<comment type="similarity">
    <text evidence="1">Belongs to the N-acylglucosamine 2-epimerase family.</text>
</comment>
<dbReference type="Proteomes" id="UP000618952">
    <property type="component" value="Unassembled WGS sequence"/>
</dbReference>
<comment type="caution">
    <text evidence="3">The sequence shown here is derived from an EMBL/GenBank/DDBJ whole genome shotgun (WGS) entry which is preliminary data.</text>
</comment>
<sequence length="397" mass="46356">MKPQSRLYKDTLLNNIVPFWERHSLDLENGGYFTCLDREGKVYDTDKFMWLQGRQAWMFSTLYNQVEQKEKWLKIAKIGVDFIRDKGMDAQGNVYFSLTADGQPLIQPYNIFSDCFAAMAFAQYGLAAQDQKYKELAKKTYLNILKKKDNPKGKYEKGTSARPLKSFALPMILSNLVLELEDILESTEVERTIDFSVQEVMEVFLDKKSGIIYEFVKPDGSLEDSFNGRLLNPGHGIEAMWFMIDIAIRRNDKGLIKKASETIIKILEYSWDEEFGGIFYFMDSKGHPPQQLEWDQKLWWVHLETLAALSKAYEQTQDPKISQWYTKVQDYSWNHFSDQEHGEWFGYLNRRGEVLLNLKGGKWKGCFHVPRAMLQCWKTFERMENKGIKGIKPQGKP</sequence>
<evidence type="ECO:0000256" key="1">
    <source>
        <dbReference type="ARBA" id="ARBA00008558"/>
    </source>
</evidence>